<evidence type="ECO:0000313" key="2">
    <source>
        <dbReference type="Proteomes" id="UP000188320"/>
    </source>
</evidence>
<organism evidence="1 2">
    <name type="scientific">Zancudomyces culisetae</name>
    <name type="common">Gut fungus</name>
    <name type="synonym">Smittium culisetae</name>
    <dbReference type="NCBI Taxonomy" id="1213189"/>
    <lineage>
        <taxon>Eukaryota</taxon>
        <taxon>Fungi</taxon>
        <taxon>Fungi incertae sedis</taxon>
        <taxon>Zoopagomycota</taxon>
        <taxon>Kickxellomycotina</taxon>
        <taxon>Harpellomycetes</taxon>
        <taxon>Harpellales</taxon>
        <taxon>Legeriomycetaceae</taxon>
        <taxon>Zancudomyces</taxon>
    </lineage>
</organism>
<reference evidence="2" key="1">
    <citation type="submission" date="2017-01" db="EMBL/GenBank/DDBJ databases">
        <authorList>
            <person name="Wang Y."/>
            <person name="White M."/>
            <person name="Kvist S."/>
            <person name="Moncalvo J.-M."/>
        </authorList>
    </citation>
    <scope>NUCLEOTIDE SEQUENCE [LARGE SCALE GENOMIC DNA]</scope>
    <source>
        <strain evidence="2">COL-18-3</strain>
    </source>
</reference>
<dbReference type="EMBL" id="LSSK01000589">
    <property type="protein sequence ID" value="OMH82815.1"/>
    <property type="molecule type" value="Genomic_DNA"/>
</dbReference>
<gene>
    <name evidence="1" type="ORF">AX774_g3699</name>
</gene>
<accession>A0A1R1PPA3</accession>
<keyword evidence="2" id="KW-1185">Reference proteome</keyword>
<sequence length="260" mass="29373">MTVEGADDTVSVEVDVNAGRFPAVACGFMETDFDSENTRYIIKKSDSIFEEYQGSNVLQDIDFVGNDSYFMTGDIKPSKRSPSLDVLIEYDGLYDECSSDNYDNIMSFKHSGTYSGEICSPGRASDDSNDIPTSSKGEIYKDLLLSSNRYGRRERNNTSSSHSSCGKDQSFKFLGGEYRKPSRMFDNFNEDTIVVESDEQIHNSGLDNMDSMYMPQPRLSDGINLLFVFKWAIFVSTTNYGGILHWYMIFIHPHHLPLSL</sequence>
<dbReference type="Proteomes" id="UP000188320">
    <property type="component" value="Unassembled WGS sequence"/>
</dbReference>
<evidence type="ECO:0000313" key="1">
    <source>
        <dbReference type="EMBL" id="OMH82815.1"/>
    </source>
</evidence>
<name>A0A1R1PPA3_ZANCU</name>
<dbReference type="AlphaFoldDB" id="A0A1R1PPA3"/>
<comment type="caution">
    <text evidence="1">The sequence shown here is derived from an EMBL/GenBank/DDBJ whole genome shotgun (WGS) entry which is preliminary data.</text>
</comment>
<protein>
    <submittedName>
        <fullName evidence="1">Uncharacterized protein</fullName>
    </submittedName>
</protein>
<proteinExistence type="predicted"/>